<feature type="transmembrane region" description="Helical" evidence="3">
    <location>
        <begin position="406"/>
        <end position="426"/>
    </location>
</feature>
<feature type="transmembrane region" description="Helical" evidence="3">
    <location>
        <begin position="354"/>
        <end position="372"/>
    </location>
</feature>
<dbReference type="SUPFAM" id="SSF49785">
    <property type="entry name" value="Galactose-binding domain-like"/>
    <property type="match status" value="1"/>
</dbReference>
<feature type="transmembrane region" description="Helical" evidence="3">
    <location>
        <begin position="238"/>
        <end position="258"/>
    </location>
</feature>
<gene>
    <name evidence="6" type="ORF">DDZ15_07525</name>
</gene>
<keyword evidence="1" id="KW-0378">Hydrolase</keyword>
<keyword evidence="7" id="KW-1185">Reference proteome</keyword>
<dbReference type="InterPro" id="IPR001932">
    <property type="entry name" value="PPM-type_phosphatase-like_dom"/>
</dbReference>
<feature type="coiled-coil region" evidence="2">
    <location>
        <begin position="434"/>
        <end position="488"/>
    </location>
</feature>
<dbReference type="OrthoDB" id="9763484at2"/>
<evidence type="ECO:0000256" key="1">
    <source>
        <dbReference type="ARBA" id="ARBA00022801"/>
    </source>
</evidence>
<dbReference type="Proteomes" id="UP000245533">
    <property type="component" value="Unassembled WGS sequence"/>
</dbReference>
<feature type="chain" id="PRO_5016233614" description="PPM-type phosphatase domain-containing protein" evidence="4">
    <location>
        <begin position="21"/>
        <end position="715"/>
    </location>
</feature>
<evidence type="ECO:0000259" key="5">
    <source>
        <dbReference type="SMART" id="SM00331"/>
    </source>
</evidence>
<evidence type="ECO:0000256" key="4">
    <source>
        <dbReference type="SAM" id="SignalP"/>
    </source>
</evidence>
<keyword evidence="3" id="KW-1133">Transmembrane helix</keyword>
<dbReference type="Gene3D" id="2.60.120.260">
    <property type="entry name" value="Galactose-binding domain-like"/>
    <property type="match status" value="1"/>
</dbReference>
<keyword evidence="2" id="KW-0175">Coiled coil</keyword>
<keyword evidence="4" id="KW-0732">Signal</keyword>
<feature type="domain" description="PPM-type phosphatase" evidence="5">
    <location>
        <begin position="497"/>
        <end position="711"/>
    </location>
</feature>
<reference evidence="6 7" key="1">
    <citation type="submission" date="2018-05" db="EMBL/GenBank/DDBJ databases">
        <title>Rhodohalobacter halophilus gen. nov., sp. nov., a moderately halophilic member of the family Balneolaceae.</title>
        <authorList>
            <person name="Liu Z.-W."/>
        </authorList>
    </citation>
    <scope>NUCLEOTIDE SEQUENCE [LARGE SCALE GENOMIC DNA]</scope>
    <source>
        <strain evidence="6 7">8A47</strain>
    </source>
</reference>
<feature type="signal peptide" evidence="4">
    <location>
        <begin position="1"/>
        <end position="20"/>
    </location>
</feature>
<evidence type="ECO:0000313" key="7">
    <source>
        <dbReference type="Proteomes" id="UP000245533"/>
    </source>
</evidence>
<keyword evidence="3" id="KW-0472">Membrane</keyword>
<dbReference type="AlphaFoldDB" id="A0A316TVG7"/>
<name>A0A316TVG7_9BACT</name>
<dbReference type="RefSeq" id="WP_109646454.1">
    <property type="nucleotide sequence ID" value="NZ_QGGB01000005.1"/>
</dbReference>
<dbReference type="GO" id="GO:0016791">
    <property type="term" value="F:phosphatase activity"/>
    <property type="evidence" value="ECO:0007669"/>
    <property type="project" value="TreeGrafter"/>
</dbReference>
<organism evidence="6 7">
    <name type="scientific">Rhodohalobacter mucosus</name>
    <dbReference type="NCBI Taxonomy" id="2079485"/>
    <lineage>
        <taxon>Bacteria</taxon>
        <taxon>Pseudomonadati</taxon>
        <taxon>Balneolota</taxon>
        <taxon>Balneolia</taxon>
        <taxon>Balneolales</taxon>
        <taxon>Balneolaceae</taxon>
        <taxon>Rhodohalobacter</taxon>
    </lineage>
</organism>
<evidence type="ECO:0000313" key="6">
    <source>
        <dbReference type="EMBL" id="PWN07105.1"/>
    </source>
</evidence>
<dbReference type="SMART" id="SM00331">
    <property type="entry name" value="PP2C_SIG"/>
    <property type="match status" value="1"/>
</dbReference>
<dbReference type="InterPro" id="IPR052016">
    <property type="entry name" value="Bact_Sigma-Reg"/>
</dbReference>
<dbReference type="InterPro" id="IPR036457">
    <property type="entry name" value="PPM-type-like_dom_sf"/>
</dbReference>
<dbReference type="Gene3D" id="3.60.40.10">
    <property type="entry name" value="PPM-type phosphatase domain"/>
    <property type="match status" value="1"/>
</dbReference>
<evidence type="ECO:0000256" key="3">
    <source>
        <dbReference type="SAM" id="Phobius"/>
    </source>
</evidence>
<dbReference type="PANTHER" id="PTHR43156:SF2">
    <property type="entry name" value="STAGE II SPORULATION PROTEIN E"/>
    <property type="match status" value="1"/>
</dbReference>
<dbReference type="Pfam" id="PF07228">
    <property type="entry name" value="SpoIIE"/>
    <property type="match status" value="1"/>
</dbReference>
<feature type="transmembrane region" description="Helical" evidence="3">
    <location>
        <begin position="379"/>
        <end position="400"/>
    </location>
</feature>
<protein>
    <recommendedName>
        <fullName evidence="5">PPM-type phosphatase domain-containing protein</fullName>
    </recommendedName>
</protein>
<dbReference type="SUPFAM" id="SSF81606">
    <property type="entry name" value="PP2C-like"/>
    <property type="match status" value="1"/>
</dbReference>
<dbReference type="InterPro" id="IPR008979">
    <property type="entry name" value="Galactose-bd-like_sf"/>
</dbReference>
<feature type="transmembrane region" description="Helical" evidence="3">
    <location>
        <begin position="296"/>
        <end position="314"/>
    </location>
</feature>
<proteinExistence type="predicted"/>
<evidence type="ECO:0000256" key="2">
    <source>
        <dbReference type="SAM" id="Coils"/>
    </source>
</evidence>
<accession>A0A316TVG7</accession>
<dbReference type="EMBL" id="QGGB01000005">
    <property type="protein sequence ID" value="PWN07105.1"/>
    <property type="molecule type" value="Genomic_DNA"/>
</dbReference>
<keyword evidence="3" id="KW-0812">Transmembrane</keyword>
<feature type="transmembrane region" description="Helical" evidence="3">
    <location>
        <begin position="265"/>
        <end position="284"/>
    </location>
</feature>
<feature type="transmembrane region" description="Helical" evidence="3">
    <location>
        <begin position="326"/>
        <end position="348"/>
    </location>
</feature>
<dbReference type="PANTHER" id="PTHR43156">
    <property type="entry name" value="STAGE II SPORULATION PROTEIN E-RELATED"/>
    <property type="match status" value="1"/>
</dbReference>
<comment type="caution">
    <text evidence="6">The sequence shown here is derived from an EMBL/GenBank/DDBJ whole genome shotgun (WGS) entry which is preliminary data.</text>
</comment>
<sequence length="715" mass="80536">MVSKLLIILLAFTVQTGAEADSAEAQDTLSISADQDFPISLEQDLSDSLFFGLDELETEIVTNEQLTDDDRIIYIRDQWKFMAGDNRAWAAAGYDDSGWDIISTNLTSADLSFLEWDGIGWFRKDLMVEPELRGKPVALIVDRHLGASEVYLNGEKILELGEFSIYPEEVETYSSGEPPVIVFSGDSLQTIAVRFINPDYEQTNELLGNSGFRFLLGDWEHHRSGTYNFAIFWTGSNLFYIGILLAFSLIHFLIFFFYPVEKRNLYFSLFVLGIVLVSYLLYRIEMSRFTIDVMEYYRIMMMAEVMVLVLAARFTHSLDPESSGFYSNIVLLAGLAVTALIAIFPGTLIFLRDITIFLLLIEILRSLFMILYRRKSGVWILGSGVLIFVLGLIVSILINFEVIDGSVSFVNMGASGALIFSMSIYLSREFAATQKKLENKLLELRQMSQRALKQEKISKEREIEKRLLEAENERKSNELEEARALQLSMLPKKMPETENFDLAVFMQTATEVGGDYYDYSVDQDGSVVLALGDATGHGMKAGIMVAAAKSYFHSLVHETDTLTMLKRMSAGLKNLNMKLMYMGLILVHCKKNKLEIAVAGMPPILHYNSKTQTVNRITLKGLPLGGKAKFPYKMEDLKVEKGDVLLMMSDGLPELFNADREMLGIERVEEVLQSSNGYSAGDIVTQLKQRAESWSGGHSPHDDITMMVLKVQKCL</sequence>